<dbReference type="EMBL" id="JACEIK010000627">
    <property type="protein sequence ID" value="MCD7459982.1"/>
    <property type="molecule type" value="Genomic_DNA"/>
</dbReference>
<name>A0ABS8SM97_DATST</name>
<protein>
    <submittedName>
        <fullName evidence="1">Uncharacterized protein</fullName>
    </submittedName>
</protein>
<comment type="caution">
    <text evidence="1">The sequence shown here is derived from an EMBL/GenBank/DDBJ whole genome shotgun (WGS) entry which is preliminary data.</text>
</comment>
<gene>
    <name evidence="1" type="ORF">HAX54_042517</name>
</gene>
<reference evidence="1 2" key="1">
    <citation type="journal article" date="2021" name="BMC Genomics">
        <title>Datura genome reveals duplications of psychoactive alkaloid biosynthetic genes and high mutation rate following tissue culture.</title>
        <authorList>
            <person name="Rajewski A."/>
            <person name="Carter-House D."/>
            <person name="Stajich J."/>
            <person name="Litt A."/>
        </authorList>
    </citation>
    <scope>NUCLEOTIDE SEQUENCE [LARGE SCALE GENOMIC DNA]</scope>
    <source>
        <strain evidence="1">AR-01</strain>
    </source>
</reference>
<sequence>MSAKLKEMMVEAATCNNLQVTVLANTQEDPLVEGRIELRQEIHHFGSSVHDMQALLSEK</sequence>
<keyword evidence="2" id="KW-1185">Reference proteome</keyword>
<feature type="non-terminal residue" evidence="1">
    <location>
        <position position="59"/>
    </location>
</feature>
<dbReference type="Proteomes" id="UP000823775">
    <property type="component" value="Unassembled WGS sequence"/>
</dbReference>
<evidence type="ECO:0000313" key="2">
    <source>
        <dbReference type="Proteomes" id="UP000823775"/>
    </source>
</evidence>
<organism evidence="1 2">
    <name type="scientific">Datura stramonium</name>
    <name type="common">Jimsonweed</name>
    <name type="synonym">Common thornapple</name>
    <dbReference type="NCBI Taxonomy" id="4076"/>
    <lineage>
        <taxon>Eukaryota</taxon>
        <taxon>Viridiplantae</taxon>
        <taxon>Streptophyta</taxon>
        <taxon>Embryophyta</taxon>
        <taxon>Tracheophyta</taxon>
        <taxon>Spermatophyta</taxon>
        <taxon>Magnoliopsida</taxon>
        <taxon>eudicotyledons</taxon>
        <taxon>Gunneridae</taxon>
        <taxon>Pentapetalae</taxon>
        <taxon>asterids</taxon>
        <taxon>lamiids</taxon>
        <taxon>Solanales</taxon>
        <taxon>Solanaceae</taxon>
        <taxon>Solanoideae</taxon>
        <taxon>Datureae</taxon>
        <taxon>Datura</taxon>
    </lineage>
</organism>
<evidence type="ECO:0000313" key="1">
    <source>
        <dbReference type="EMBL" id="MCD7459982.1"/>
    </source>
</evidence>
<accession>A0ABS8SM97</accession>
<proteinExistence type="predicted"/>